<dbReference type="InterPro" id="IPR014729">
    <property type="entry name" value="Rossmann-like_a/b/a_fold"/>
</dbReference>
<evidence type="ECO:0000259" key="1">
    <source>
        <dbReference type="Pfam" id="PF02540"/>
    </source>
</evidence>
<dbReference type="EMBL" id="CAFABE010000053">
    <property type="protein sequence ID" value="CAB4830682.1"/>
    <property type="molecule type" value="Genomic_DNA"/>
</dbReference>
<dbReference type="AlphaFoldDB" id="A0A6J7ACY8"/>
<dbReference type="Pfam" id="PF02540">
    <property type="entry name" value="NAD_synthase"/>
    <property type="match status" value="1"/>
</dbReference>
<sequence>MTESATDLLLEHMKTMGPMVVAFSGGVDSTYLAKVATQALGRDEVLCVTASSASMAASEASEASLLAKELDLNHLIVETHELEDPRYSANNSDRCAWCKTHLMDALEPLAQERDASVILGVNVDDLGDHRPGQKVAQDRGARFPLVEMGLDKSSIRQASKLLGLPTADKPASPCLASRLPYGTPVTLSSLSAVERAEAGIRALGFEELRVRHHGDVALVEVPPSDVERATVAREAIVAVCRDAGFLFCALDLEGLGSGRLNRVLG</sequence>
<protein>
    <submittedName>
        <fullName evidence="2">Unannotated protein</fullName>
    </submittedName>
</protein>
<feature type="domain" description="NAD/GMP synthase" evidence="1">
    <location>
        <begin position="18"/>
        <end position="80"/>
    </location>
</feature>
<dbReference type="CDD" id="cd01990">
    <property type="entry name" value="LarE-like"/>
    <property type="match status" value="1"/>
</dbReference>
<dbReference type="GO" id="GO:0006163">
    <property type="term" value="P:purine nucleotide metabolic process"/>
    <property type="evidence" value="ECO:0007669"/>
    <property type="project" value="UniProtKB-ARBA"/>
</dbReference>
<dbReference type="InterPro" id="IPR005232">
    <property type="entry name" value="LarE"/>
</dbReference>
<name>A0A6J7ACY8_9ZZZZ</name>
<dbReference type="PANTHER" id="PTHR43169">
    <property type="entry name" value="EXSB FAMILY PROTEIN"/>
    <property type="match status" value="1"/>
</dbReference>
<gene>
    <name evidence="2" type="ORF">UFOPK3164_01142</name>
    <name evidence="3" type="ORF">UFOPK3427_01086</name>
</gene>
<dbReference type="InterPro" id="IPR052188">
    <property type="entry name" value="Ni-pincer_cofactor_biosynth"/>
</dbReference>
<dbReference type="PANTHER" id="PTHR43169:SF2">
    <property type="entry name" value="NAD_GMP SYNTHASE DOMAIN-CONTAINING PROTEIN"/>
    <property type="match status" value="1"/>
</dbReference>
<dbReference type="Gene3D" id="3.40.50.620">
    <property type="entry name" value="HUPs"/>
    <property type="match status" value="1"/>
</dbReference>
<dbReference type="GO" id="GO:0016783">
    <property type="term" value="F:sulfurtransferase activity"/>
    <property type="evidence" value="ECO:0007669"/>
    <property type="project" value="InterPro"/>
</dbReference>
<accession>A0A6J7ACY8</accession>
<dbReference type="PIRSF" id="PIRSF006661">
    <property type="entry name" value="PP-lp_UCP006661"/>
    <property type="match status" value="1"/>
</dbReference>
<proteinExistence type="predicted"/>
<dbReference type="InterPro" id="IPR022310">
    <property type="entry name" value="NAD/GMP_synthase"/>
</dbReference>
<dbReference type="SUPFAM" id="SSF52402">
    <property type="entry name" value="Adenine nucleotide alpha hydrolases-like"/>
    <property type="match status" value="1"/>
</dbReference>
<reference evidence="2" key="1">
    <citation type="submission" date="2020-05" db="EMBL/GenBank/DDBJ databases">
        <authorList>
            <person name="Chiriac C."/>
            <person name="Salcher M."/>
            <person name="Ghai R."/>
            <person name="Kavagutti S V."/>
        </authorList>
    </citation>
    <scope>NUCLEOTIDE SEQUENCE</scope>
</reference>
<organism evidence="2">
    <name type="scientific">freshwater metagenome</name>
    <dbReference type="NCBI Taxonomy" id="449393"/>
    <lineage>
        <taxon>unclassified sequences</taxon>
        <taxon>metagenomes</taxon>
        <taxon>ecological metagenomes</taxon>
    </lineage>
</organism>
<dbReference type="EMBL" id="CAFBLT010000001">
    <property type="protein sequence ID" value="CAB4875266.1"/>
    <property type="molecule type" value="Genomic_DNA"/>
</dbReference>
<evidence type="ECO:0000313" key="3">
    <source>
        <dbReference type="EMBL" id="CAB4875266.1"/>
    </source>
</evidence>
<evidence type="ECO:0000313" key="2">
    <source>
        <dbReference type="EMBL" id="CAB4830682.1"/>
    </source>
</evidence>
<dbReference type="NCBIfam" id="TIGR00268">
    <property type="entry name" value="ATP-dependent sacrificial sulfur transferase LarE"/>
    <property type="match status" value="1"/>
</dbReference>